<accession>A0A5N6A198</accession>
<gene>
    <name evidence="2" type="ORF">FH607_021050</name>
</gene>
<evidence type="ECO:0000313" key="3">
    <source>
        <dbReference type="Proteomes" id="UP000314251"/>
    </source>
</evidence>
<dbReference type="EMBL" id="VDLY02000014">
    <property type="protein sequence ID" value="KAB8162537.1"/>
    <property type="molecule type" value="Genomic_DNA"/>
</dbReference>
<feature type="region of interest" description="Disordered" evidence="1">
    <location>
        <begin position="161"/>
        <end position="180"/>
    </location>
</feature>
<dbReference type="OrthoDB" id="52928at2"/>
<evidence type="ECO:0000313" key="2">
    <source>
        <dbReference type="EMBL" id="KAB8162537.1"/>
    </source>
</evidence>
<sequence length="239" mass="26394">MRPTDKAACERAFAGIQSLLLEMLLGYRGVDVADRGADPEGDAVWTLAEMEHLLATWIVSVWQNRRLDQYAPAWDPGGRHSPNTLFAAAAARDGISLEIPEPDQYYELLPTHYVKIDRRRGVKIGGLWYGGDAAVLDPYRGQRSARSGRHAGKWAINRDPRDCRESTSKTPSTLDAGTLWTGTGCRAERTSRSSPTRGSANSSAKRPGPALRRAMTGNCCRCCWSCSPHGPRWPSGRRR</sequence>
<dbReference type="Proteomes" id="UP000314251">
    <property type="component" value="Unassembled WGS sequence"/>
</dbReference>
<keyword evidence="3" id="KW-1185">Reference proteome</keyword>
<protein>
    <submittedName>
        <fullName evidence="2">Uncharacterized protein</fullName>
    </submittedName>
</protein>
<dbReference type="AlphaFoldDB" id="A0A5N6A198"/>
<dbReference type="RefSeq" id="WP_139670917.1">
    <property type="nucleotide sequence ID" value="NZ_VDLY02000014.1"/>
</dbReference>
<evidence type="ECO:0000256" key="1">
    <source>
        <dbReference type="SAM" id="MobiDB-lite"/>
    </source>
</evidence>
<comment type="caution">
    <text evidence="2">The sequence shown here is derived from an EMBL/GenBank/DDBJ whole genome shotgun (WGS) entry which is preliminary data.</text>
</comment>
<organism evidence="2 3">
    <name type="scientific">Streptomyces mimosae</name>
    <dbReference type="NCBI Taxonomy" id="2586635"/>
    <lineage>
        <taxon>Bacteria</taxon>
        <taxon>Bacillati</taxon>
        <taxon>Actinomycetota</taxon>
        <taxon>Actinomycetes</taxon>
        <taxon>Kitasatosporales</taxon>
        <taxon>Streptomycetaceae</taxon>
        <taxon>Streptomyces</taxon>
    </lineage>
</organism>
<proteinExistence type="predicted"/>
<feature type="region of interest" description="Disordered" evidence="1">
    <location>
        <begin position="185"/>
        <end position="211"/>
    </location>
</feature>
<name>A0A5N6A198_9ACTN</name>
<feature type="compositionally biased region" description="Polar residues" evidence="1">
    <location>
        <begin position="192"/>
        <end position="204"/>
    </location>
</feature>
<reference evidence="2" key="1">
    <citation type="submission" date="2019-10" db="EMBL/GenBank/DDBJ databases">
        <title>Nonomuraea sp. nov., isolated from Phyllanthus amarus.</title>
        <authorList>
            <person name="Klykleung N."/>
            <person name="Tanasupawat S."/>
        </authorList>
    </citation>
    <scope>NUCLEOTIDE SEQUENCE [LARGE SCALE GENOMIC DNA]</scope>
    <source>
        <strain evidence="2">3MP-10</strain>
    </source>
</reference>